<protein>
    <submittedName>
        <fullName evidence="2">Uncharacterized protein</fullName>
    </submittedName>
</protein>
<gene>
    <name evidence="2" type="ORF">LCGC14_1606610</name>
</gene>
<dbReference type="AlphaFoldDB" id="A0A0F9IW66"/>
<evidence type="ECO:0000256" key="1">
    <source>
        <dbReference type="SAM" id="Coils"/>
    </source>
</evidence>
<dbReference type="EMBL" id="LAZR01012953">
    <property type="protein sequence ID" value="KKM24289.1"/>
    <property type="molecule type" value="Genomic_DNA"/>
</dbReference>
<feature type="coiled-coil region" evidence="1">
    <location>
        <begin position="88"/>
        <end position="126"/>
    </location>
</feature>
<sequence length="157" mass="17968">MIKEILQKVIANTLADGYNDLDKIIKQIQEAQLAHKSKPDRESVAKKIAESHGYVFPSGIEEDDDSFLYWADQIFALFNEETSYISKVELLSDELAVLKLEAEKLNKTLDDREEDLIEAKREERERIIEVIESINSIGYAYGADYKVAILQALKEKT</sequence>
<comment type="caution">
    <text evidence="2">The sequence shown here is derived from an EMBL/GenBank/DDBJ whole genome shotgun (WGS) entry which is preliminary data.</text>
</comment>
<evidence type="ECO:0000313" key="2">
    <source>
        <dbReference type="EMBL" id="KKM24289.1"/>
    </source>
</evidence>
<name>A0A0F9IW66_9ZZZZ</name>
<accession>A0A0F9IW66</accession>
<keyword evidence="1" id="KW-0175">Coiled coil</keyword>
<proteinExistence type="predicted"/>
<reference evidence="2" key="1">
    <citation type="journal article" date="2015" name="Nature">
        <title>Complex archaea that bridge the gap between prokaryotes and eukaryotes.</title>
        <authorList>
            <person name="Spang A."/>
            <person name="Saw J.H."/>
            <person name="Jorgensen S.L."/>
            <person name="Zaremba-Niedzwiedzka K."/>
            <person name="Martijn J."/>
            <person name="Lind A.E."/>
            <person name="van Eijk R."/>
            <person name="Schleper C."/>
            <person name="Guy L."/>
            <person name="Ettema T.J."/>
        </authorList>
    </citation>
    <scope>NUCLEOTIDE SEQUENCE</scope>
</reference>
<organism evidence="2">
    <name type="scientific">marine sediment metagenome</name>
    <dbReference type="NCBI Taxonomy" id="412755"/>
    <lineage>
        <taxon>unclassified sequences</taxon>
        <taxon>metagenomes</taxon>
        <taxon>ecological metagenomes</taxon>
    </lineage>
</organism>